<feature type="transmembrane region" description="Helical" evidence="1">
    <location>
        <begin position="268"/>
        <end position="290"/>
    </location>
</feature>
<organism evidence="2 3">
    <name type="scientific">Cyanobium gracile (strain ATCC 27147 / PCC 6307)</name>
    <dbReference type="NCBI Taxonomy" id="292564"/>
    <lineage>
        <taxon>Bacteria</taxon>
        <taxon>Bacillati</taxon>
        <taxon>Cyanobacteriota</taxon>
        <taxon>Cyanophyceae</taxon>
        <taxon>Synechococcales</taxon>
        <taxon>Prochlorococcaceae</taxon>
        <taxon>Cyanobium</taxon>
    </lineage>
</organism>
<reference evidence="3" key="1">
    <citation type="journal article" date="2013" name="Proc. Natl. Acad. Sci. U.S.A.">
        <title>Improving the coverage of the cyanobacterial phylum using diversity-driven genome sequencing.</title>
        <authorList>
            <person name="Shih P.M."/>
            <person name="Wu D."/>
            <person name="Latifi A."/>
            <person name="Axen S.D."/>
            <person name="Fewer D.P."/>
            <person name="Talla E."/>
            <person name="Calteau A."/>
            <person name="Cai F."/>
            <person name="Tandeau de Marsac N."/>
            <person name="Rippka R."/>
            <person name="Herdman M."/>
            <person name="Sivonen K."/>
            <person name="Coursin T."/>
            <person name="Laurent T."/>
            <person name="Goodwin L."/>
            <person name="Nolan M."/>
            <person name="Davenport K.W."/>
            <person name="Han C.S."/>
            <person name="Rubin E.M."/>
            <person name="Eisen J.A."/>
            <person name="Woyke T."/>
            <person name="Gugger M."/>
            <person name="Kerfeld C.A."/>
        </authorList>
    </citation>
    <scope>NUCLEOTIDE SEQUENCE [LARGE SCALE GENOMIC DNA]</scope>
    <source>
        <strain evidence="3">ATCC 27147 / PCC 6307</strain>
    </source>
</reference>
<protein>
    <submittedName>
        <fullName evidence="2">Uncharacterized protein</fullName>
    </submittedName>
</protein>
<feature type="transmembrane region" description="Helical" evidence="1">
    <location>
        <begin position="20"/>
        <end position="42"/>
    </location>
</feature>
<gene>
    <name evidence="2" type="ordered locus">Cyagr_2008</name>
</gene>
<dbReference type="RefSeq" id="WP_015109577.1">
    <property type="nucleotide sequence ID" value="NC_019675.1"/>
</dbReference>
<feature type="transmembrane region" description="Helical" evidence="1">
    <location>
        <begin position="111"/>
        <end position="133"/>
    </location>
</feature>
<name>K9P6V2_CYAGP</name>
<keyword evidence="1" id="KW-0812">Transmembrane</keyword>
<feature type="transmembrane region" description="Helical" evidence="1">
    <location>
        <begin position="302"/>
        <end position="330"/>
    </location>
</feature>
<feature type="transmembrane region" description="Helical" evidence="1">
    <location>
        <begin position="145"/>
        <end position="172"/>
    </location>
</feature>
<dbReference type="Proteomes" id="UP000010388">
    <property type="component" value="Chromosome"/>
</dbReference>
<keyword evidence="1" id="KW-1133">Transmembrane helix</keyword>
<keyword evidence="1" id="KW-0472">Membrane</keyword>
<evidence type="ECO:0000313" key="3">
    <source>
        <dbReference type="Proteomes" id="UP000010388"/>
    </source>
</evidence>
<feature type="transmembrane region" description="Helical" evidence="1">
    <location>
        <begin position="367"/>
        <end position="386"/>
    </location>
</feature>
<dbReference type="EMBL" id="CP003495">
    <property type="protein sequence ID" value="AFY29132.1"/>
    <property type="molecule type" value="Genomic_DNA"/>
</dbReference>
<dbReference type="HOGENOM" id="CLU_686464_0_0_3"/>
<evidence type="ECO:0000256" key="1">
    <source>
        <dbReference type="SAM" id="Phobius"/>
    </source>
</evidence>
<sequence>MSTSTTKAAPAEDLVGRWRIGLWLSYGLIVLGIAVQVFWLSPQSWPGSLNDPVRFLFDSHDIGVFFRSSAWAVGGGTLYRDVPSEYPLAANLIFGAIRFLASLVTEPDRHLWGFTLIWILCGLSVLAGCLRLASQESCDGVSLIWLLPGVVYFAALRFDIYPAFALLLAMAALRRQRLLRSAGWLGVAIALKGFALFLVPCMAMYVLHLAGIRKALIFSVVCLVPYAAMTLITLLFSGLDGLLSSYLFHAKRSFNGESLWDGFYLRFLVRWFPGLPAFLTIGFSIGAAWLRPRSFDRLIDACLVAVVGFTVSTVFYSPQFCLWILAIASFSERQRILLAAYGVCLVTYFYFPVAFDIVWNGGSRIPLRIAVTTVTLLRLLLIVTAARPPAATLRWAEPPSG</sequence>
<feature type="transmembrane region" description="Helical" evidence="1">
    <location>
        <begin position="336"/>
        <end position="355"/>
    </location>
</feature>
<feature type="transmembrane region" description="Helical" evidence="1">
    <location>
        <begin position="184"/>
        <end position="208"/>
    </location>
</feature>
<accession>K9P6V2</accession>
<evidence type="ECO:0000313" key="2">
    <source>
        <dbReference type="EMBL" id="AFY29132.1"/>
    </source>
</evidence>
<feature type="transmembrane region" description="Helical" evidence="1">
    <location>
        <begin position="215"/>
        <end position="248"/>
    </location>
</feature>
<proteinExistence type="predicted"/>
<dbReference type="AlphaFoldDB" id="K9P6V2"/>
<feature type="transmembrane region" description="Helical" evidence="1">
    <location>
        <begin position="86"/>
        <end position="105"/>
    </location>
</feature>
<dbReference type="KEGG" id="cgc:Cyagr_2008"/>